<dbReference type="Proteomes" id="UP000546200">
    <property type="component" value="Unassembled WGS sequence"/>
</dbReference>
<reference evidence="1 2" key="1">
    <citation type="submission" date="2020-08" db="EMBL/GenBank/DDBJ databases">
        <title>Genomic Encyclopedia of Type Strains, Phase IV (KMG-IV): sequencing the most valuable type-strain genomes for metagenomic binning, comparative biology and taxonomic classification.</title>
        <authorList>
            <person name="Goeker M."/>
        </authorList>
    </citation>
    <scope>NUCLEOTIDE SEQUENCE [LARGE SCALE GENOMIC DNA]</scope>
    <source>
        <strain evidence="1 2">DSM 100044</strain>
    </source>
</reference>
<keyword evidence="2" id="KW-1185">Reference proteome</keyword>
<proteinExistence type="predicted"/>
<gene>
    <name evidence="1" type="ORF">FHS94_000392</name>
</gene>
<dbReference type="EMBL" id="JACIJK010000001">
    <property type="protein sequence ID" value="MBB5713573.1"/>
    <property type="molecule type" value="Genomic_DNA"/>
</dbReference>
<organism evidence="1 2">
    <name type="scientific">Sphingomonas aerophila</name>
    <dbReference type="NCBI Taxonomy" id="1344948"/>
    <lineage>
        <taxon>Bacteria</taxon>
        <taxon>Pseudomonadati</taxon>
        <taxon>Pseudomonadota</taxon>
        <taxon>Alphaproteobacteria</taxon>
        <taxon>Sphingomonadales</taxon>
        <taxon>Sphingomonadaceae</taxon>
        <taxon>Sphingomonas</taxon>
    </lineage>
</organism>
<evidence type="ECO:0000313" key="1">
    <source>
        <dbReference type="EMBL" id="MBB5713573.1"/>
    </source>
</evidence>
<name>A0A7W9EUK8_9SPHN</name>
<accession>A0A7W9EUK8</accession>
<comment type="caution">
    <text evidence="1">The sequence shown here is derived from an EMBL/GenBank/DDBJ whole genome shotgun (WGS) entry which is preliminary data.</text>
</comment>
<sequence>MAMTLLMPGKPWDVGNADAIGLVVPGRCQE</sequence>
<protein>
    <submittedName>
        <fullName evidence="1">Uncharacterized protein</fullName>
    </submittedName>
</protein>
<evidence type="ECO:0000313" key="2">
    <source>
        <dbReference type="Proteomes" id="UP000546200"/>
    </source>
</evidence>
<dbReference type="AlphaFoldDB" id="A0A7W9EUK8"/>